<dbReference type="SUPFAM" id="SSF51713">
    <property type="entry name" value="tRNA-guanine transglycosylase"/>
    <property type="match status" value="1"/>
</dbReference>
<evidence type="ECO:0000313" key="7">
    <source>
        <dbReference type="Proteomes" id="UP000509414"/>
    </source>
</evidence>
<dbReference type="GO" id="GO:0005829">
    <property type="term" value="C:cytosol"/>
    <property type="evidence" value="ECO:0007669"/>
    <property type="project" value="TreeGrafter"/>
</dbReference>
<proteinExistence type="inferred from homology"/>
<evidence type="ECO:0000313" key="6">
    <source>
        <dbReference type="EMBL" id="QLI05681.1"/>
    </source>
</evidence>
<evidence type="ECO:0000256" key="1">
    <source>
        <dbReference type="ARBA" id="ARBA00022676"/>
    </source>
</evidence>
<keyword evidence="2 4" id="KW-0808">Transferase</keyword>
<keyword evidence="3 4" id="KW-0819">tRNA processing</keyword>
<dbReference type="GO" id="GO:0008479">
    <property type="term" value="F:tRNA-guanosine(34) queuine transglycosylase activity"/>
    <property type="evidence" value="ECO:0007669"/>
    <property type="project" value="UniProtKB-UniRule"/>
</dbReference>
<dbReference type="RefSeq" id="WP_179974866.1">
    <property type="nucleotide sequence ID" value="NZ_CP049075.1"/>
</dbReference>
<comment type="similarity">
    <text evidence="4">Belongs to the queuine tRNA-ribosyltransferase family.</text>
</comment>
<feature type="binding site" evidence="4">
    <location>
        <position position="231"/>
    </location>
    <ligand>
        <name>substrate</name>
    </ligand>
</feature>
<feature type="binding site" evidence="4">
    <location>
        <position position="324"/>
    </location>
    <ligand>
        <name>Zn(2+)</name>
        <dbReference type="ChEBI" id="CHEBI:29105"/>
    </ligand>
</feature>
<dbReference type="Proteomes" id="UP000509414">
    <property type="component" value="Chromosome"/>
</dbReference>
<feature type="region of interest" description="RNA binding" evidence="4">
    <location>
        <begin position="262"/>
        <end position="268"/>
    </location>
</feature>
<evidence type="ECO:0000256" key="2">
    <source>
        <dbReference type="ARBA" id="ARBA00022679"/>
    </source>
</evidence>
<evidence type="ECO:0000259" key="5">
    <source>
        <dbReference type="Pfam" id="PF01702"/>
    </source>
</evidence>
<feature type="domain" description="tRNA-guanine(15) transglycosylase-like" evidence="5">
    <location>
        <begin position="10"/>
        <end position="382"/>
    </location>
</feature>
<comment type="catalytic activity">
    <reaction evidence="4">
        <text>7-aminomethyl-7-carbaguanine + guanosine(34) in tRNA = 7-aminomethyl-7-carbaguanosine(34) in tRNA + guanine</text>
        <dbReference type="Rhea" id="RHEA:24104"/>
        <dbReference type="Rhea" id="RHEA-COMP:10341"/>
        <dbReference type="Rhea" id="RHEA-COMP:10342"/>
        <dbReference type="ChEBI" id="CHEBI:16235"/>
        <dbReference type="ChEBI" id="CHEBI:58703"/>
        <dbReference type="ChEBI" id="CHEBI:74269"/>
        <dbReference type="ChEBI" id="CHEBI:82833"/>
        <dbReference type="EC" id="2.4.2.29"/>
    </reaction>
</comment>
<feature type="binding site" evidence="4">
    <location>
        <begin position="90"/>
        <end position="94"/>
    </location>
    <ligand>
        <name>substrate</name>
    </ligand>
</feature>
<keyword evidence="4" id="KW-0862">Zinc</keyword>
<name>A0A7H9CJ32_9BACT</name>
<feature type="region of interest" description="RNA binding; important for wobble base 34 recognition" evidence="4">
    <location>
        <begin position="286"/>
        <end position="290"/>
    </location>
</feature>
<dbReference type="EMBL" id="CP049075">
    <property type="protein sequence ID" value="QLI05681.1"/>
    <property type="molecule type" value="Genomic_DNA"/>
</dbReference>
<dbReference type="EC" id="2.4.2.29" evidence="4"/>
<dbReference type="PANTHER" id="PTHR46499:SF1">
    <property type="entry name" value="QUEUINE TRNA-RIBOSYLTRANSFERASE"/>
    <property type="match status" value="1"/>
</dbReference>
<reference evidence="6 7" key="1">
    <citation type="submission" date="2020-02" db="EMBL/GenBank/DDBJ databases">
        <title>Complete genome sequence of the novel Campylobacter species Candidatus Campylobacter infans.</title>
        <authorList>
            <person name="Duim B."/>
            <person name="Zomer A."/>
            <person name="van der Graaf L."/>
            <person name="Wagenaar J."/>
        </authorList>
    </citation>
    <scope>NUCLEOTIDE SEQUENCE [LARGE SCALE GENOMIC DNA]</scope>
    <source>
        <strain evidence="6 7">19S00001</strain>
    </source>
</reference>
<dbReference type="NCBIfam" id="TIGR00449">
    <property type="entry name" value="tgt_general"/>
    <property type="match status" value="1"/>
</dbReference>
<dbReference type="InterPro" id="IPR036511">
    <property type="entry name" value="TGT-like_sf"/>
</dbReference>
<accession>A0A7H9CJ32</accession>
<keyword evidence="4" id="KW-0671">Queuosine biosynthesis</keyword>
<dbReference type="NCBIfam" id="TIGR00430">
    <property type="entry name" value="Q_tRNA_tgt"/>
    <property type="match status" value="1"/>
</dbReference>
<dbReference type="AlphaFoldDB" id="A0A7H9CJ32"/>
<gene>
    <name evidence="4 6" type="primary">tgt</name>
    <name evidence="6" type="ORF">CINF_1193</name>
</gene>
<dbReference type="InterPro" id="IPR002616">
    <property type="entry name" value="tRNA_ribo_trans-like"/>
</dbReference>
<dbReference type="InterPro" id="IPR050076">
    <property type="entry name" value="ArchSynthase1/Queuine_TRR"/>
</dbReference>
<comment type="subunit">
    <text evidence="4">Homodimer. Within each dimer, one monomer is responsible for RNA recognition and catalysis, while the other monomer binds to the replacement base PreQ1.</text>
</comment>
<dbReference type="HAMAP" id="MF_00168">
    <property type="entry name" value="Q_tRNA_Tgt"/>
    <property type="match status" value="1"/>
</dbReference>
<feature type="binding site" evidence="4">
    <location>
        <position position="321"/>
    </location>
    <ligand>
        <name>Zn(2+)</name>
        <dbReference type="ChEBI" id="CHEBI:29105"/>
    </ligand>
</feature>
<organism evidence="6 7">
    <name type="scientific">Candidatus Campylobacter infans</name>
    <dbReference type="NCBI Taxonomy" id="2561898"/>
    <lineage>
        <taxon>Bacteria</taxon>
        <taxon>Pseudomonadati</taxon>
        <taxon>Campylobacterota</taxon>
        <taxon>Epsilonproteobacteria</taxon>
        <taxon>Campylobacterales</taxon>
        <taxon>Campylobacteraceae</taxon>
        <taxon>Campylobacter</taxon>
    </lineage>
</organism>
<dbReference type="Pfam" id="PF01702">
    <property type="entry name" value="TGT"/>
    <property type="match status" value="1"/>
</dbReference>
<evidence type="ECO:0000256" key="3">
    <source>
        <dbReference type="ARBA" id="ARBA00022694"/>
    </source>
</evidence>
<sequence>MKFQILATDSQARAGALNTAHSLIQTPAFMPVGTQAAIKSLDAHDMQEILGAKIILANTYHLYLRPGSALVHKLGGLHNFTKFQGSFLTDSGGFQAFSLNSKAKADENGITFKSHIDGSKHYFTPKSVLDTQYALNSDIMMILDDLVALPASPERIKLSIKRTLKWAQESLNYHKSVISSDLNNRFFNAKEQNIFAIIQGGVDKNMRKHCASELCAMHSGDKFFDGLAIGGLSVGESAEQMYETIEATLPYTDALRPRYLMGVGTPENLVENIARGVDMFDCVLPTRNARNGTLFTSFGKLSIKNARFKDDESALDSQCQCYTCARYSRAYLHHLFRAGELSFYRLASLHNLHYYLNLMHQARKAIIKGEFSKFYKDFYAKRVA</sequence>
<keyword evidence="7" id="KW-1185">Reference proteome</keyword>
<keyword evidence="4" id="KW-0479">Metal-binding</keyword>
<feature type="active site" description="Nucleophile" evidence="4">
    <location>
        <position position="281"/>
    </location>
</feature>
<feature type="binding site" evidence="4">
    <location>
        <position position="144"/>
    </location>
    <ligand>
        <name>substrate</name>
    </ligand>
</feature>
<feature type="binding site" evidence="4">
    <location>
        <position position="319"/>
    </location>
    <ligand>
        <name>Zn(2+)</name>
        <dbReference type="ChEBI" id="CHEBI:29105"/>
    </ligand>
</feature>
<dbReference type="Gene3D" id="3.20.20.105">
    <property type="entry name" value="Queuine tRNA-ribosyltransferase-like"/>
    <property type="match status" value="1"/>
</dbReference>
<keyword evidence="1 4" id="KW-0328">Glycosyltransferase</keyword>
<feature type="binding site" evidence="4">
    <location>
        <position position="350"/>
    </location>
    <ligand>
        <name>Zn(2+)</name>
        <dbReference type="ChEBI" id="CHEBI:29105"/>
    </ligand>
</feature>
<comment type="pathway">
    <text evidence="4">tRNA modification; tRNA-queuosine biosynthesis.</text>
</comment>
<feature type="binding site" evidence="4">
    <location>
        <position position="199"/>
    </location>
    <ligand>
        <name>substrate</name>
    </ligand>
</feature>
<comment type="cofactor">
    <cofactor evidence="4">
        <name>Zn(2+)</name>
        <dbReference type="ChEBI" id="CHEBI:29105"/>
    </cofactor>
    <text evidence="4">Binds 1 zinc ion per subunit.</text>
</comment>
<dbReference type="InterPro" id="IPR004803">
    <property type="entry name" value="TGT"/>
</dbReference>
<dbReference type="GO" id="GO:0008616">
    <property type="term" value="P:tRNA queuosine(34) biosynthetic process"/>
    <property type="evidence" value="ECO:0007669"/>
    <property type="project" value="UniProtKB-UniRule"/>
</dbReference>
<comment type="function">
    <text evidence="4">Catalyzes the base-exchange of a guanine (G) residue with the queuine precursor 7-aminomethyl-7-deazaguanine (PreQ1) at position 34 (anticodon wobble position) in tRNAs with GU(N) anticodons (tRNA-Asp, -Asn, -His and -Tyr). Catalysis occurs through a double-displacement mechanism. The nucleophile active site attacks the C1' of nucleotide 34 to detach the guanine base from the RNA, forming a covalent enzyme-RNA intermediate. The proton acceptor active site deprotonates the incoming PreQ1, allowing a nucleophilic attack on the C1' of the ribose to form the product. After dissociation, two additional enzymatic reactions on the tRNA convert PreQ1 to queuine (Q), resulting in the hypermodified nucleoside queuosine (7-(((4,5-cis-dihydroxy-2-cyclopenten-1-yl)amino)methyl)-7-deazaguanosine).</text>
</comment>
<dbReference type="GO" id="GO:0046872">
    <property type="term" value="F:metal ion binding"/>
    <property type="evidence" value="ECO:0007669"/>
    <property type="project" value="UniProtKB-KW"/>
</dbReference>
<evidence type="ECO:0000256" key="4">
    <source>
        <dbReference type="HAMAP-Rule" id="MF_00168"/>
    </source>
</evidence>
<dbReference type="PANTHER" id="PTHR46499">
    <property type="entry name" value="QUEUINE TRNA-RIBOSYLTRANSFERASE"/>
    <property type="match status" value="1"/>
</dbReference>
<protein>
    <recommendedName>
        <fullName evidence="4">Queuine tRNA-ribosyltransferase</fullName>
        <ecNumber evidence="4">2.4.2.29</ecNumber>
    </recommendedName>
    <alternativeName>
        <fullName evidence="4">Guanine insertion enzyme</fullName>
    </alternativeName>
    <alternativeName>
        <fullName evidence="4">tRNA-guanine transglycosylase</fullName>
    </alternativeName>
</protein>
<dbReference type="UniPathway" id="UPA00392"/>
<feature type="active site" description="Proton acceptor" evidence="4">
    <location>
        <position position="90"/>
    </location>
</feature>
<dbReference type="KEGG" id="cinf:CINF_1193"/>